<protein>
    <submittedName>
        <fullName evidence="2">GNAT family N-acetyltransferase</fullName>
    </submittedName>
</protein>
<sequence length="170" mass="17600">MGLSWRAMLAGDLPAVAALAEALHPEHPESPAVFAERLALAPAGCRVLACGDALLGYAVMHPWTGLAPPPLDALLGRLPARPGAWHIHDVALAPEARGAGHAAAVVRVVLGPRRATLVALAEAVDYWSRLGFRELPCADAGALASYGAGARFMGRGAVRQEQDTPLPAAD</sequence>
<name>A0A9X0R1R6_9PROT</name>
<evidence type="ECO:0000313" key="2">
    <source>
        <dbReference type="EMBL" id="MBC4016848.1"/>
    </source>
</evidence>
<dbReference type="AlphaFoldDB" id="A0A9X0R1R6"/>
<proteinExistence type="predicted"/>
<feature type="domain" description="N-acetyltransferase" evidence="1">
    <location>
        <begin position="3"/>
        <end position="158"/>
    </location>
</feature>
<evidence type="ECO:0000259" key="1">
    <source>
        <dbReference type="PROSITE" id="PS51186"/>
    </source>
</evidence>
<dbReference type="InterPro" id="IPR000182">
    <property type="entry name" value="GNAT_dom"/>
</dbReference>
<dbReference type="SUPFAM" id="SSF55729">
    <property type="entry name" value="Acyl-CoA N-acyltransferases (Nat)"/>
    <property type="match status" value="1"/>
</dbReference>
<accession>A0A9X0R1R6</accession>
<dbReference type="Pfam" id="PF00583">
    <property type="entry name" value="Acetyltransf_1"/>
    <property type="match status" value="1"/>
</dbReference>
<organism evidence="2 3">
    <name type="scientific">Siccirubricoccus deserti</name>
    <dbReference type="NCBI Taxonomy" id="2013562"/>
    <lineage>
        <taxon>Bacteria</taxon>
        <taxon>Pseudomonadati</taxon>
        <taxon>Pseudomonadota</taxon>
        <taxon>Alphaproteobacteria</taxon>
        <taxon>Acetobacterales</taxon>
        <taxon>Roseomonadaceae</taxon>
        <taxon>Siccirubricoccus</taxon>
    </lineage>
</organism>
<gene>
    <name evidence="2" type="ORF">H7965_16115</name>
</gene>
<dbReference type="Gene3D" id="3.40.630.30">
    <property type="match status" value="1"/>
</dbReference>
<dbReference type="Proteomes" id="UP000600101">
    <property type="component" value="Unassembled WGS sequence"/>
</dbReference>
<dbReference type="PROSITE" id="PS51186">
    <property type="entry name" value="GNAT"/>
    <property type="match status" value="1"/>
</dbReference>
<dbReference type="GO" id="GO:0016747">
    <property type="term" value="F:acyltransferase activity, transferring groups other than amino-acyl groups"/>
    <property type="evidence" value="ECO:0007669"/>
    <property type="project" value="InterPro"/>
</dbReference>
<comment type="caution">
    <text evidence="2">The sequence shown here is derived from an EMBL/GenBank/DDBJ whole genome shotgun (WGS) entry which is preliminary data.</text>
</comment>
<dbReference type="EMBL" id="JACOMF010000019">
    <property type="protein sequence ID" value="MBC4016848.1"/>
    <property type="molecule type" value="Genomic_DNA"/>
</dbReference>
<evidence type="ECO:0000313" key="3">
    <source>
        <dbReference type="Proteomes" id="UP000600101"/>
    </source>
</evidence>
<reference evidence="2" key="1">
    <citation type="submission" date="2020-08" db="EMBL/GenBank/DDBJ databases">
        <authorList>
            <person name="Hu Y."/>
            <person name="Nguyen S.V."/>
            <person name="Li F."/>
            <person name="Fanning S."/>
        </authorList>
    </citation>
    <scope>NUCLEOTIDE SEQUENCE</scope>
    <source>
        <strain evidence="2">SYSU D8009</strain>
    </source>
</reference>
<dbReference type="InterPro" id="IPR016181">
    <property type="entry name" value="Acyl_CoA_acyltransferase"/>
</dbReference>
<keyword evidence="3" id="KW-1185">Reference proteome</keyword>